<protein>
    <submittedName>
        <fullName evidence="1">Uncharacterized protein</fullName>
    </submittedName>
</protein>
<sequence length="185" mass="19606">MLAALGGLECADGRAPSGLQSRPPSGAFLDASALSCKVQTDTHTDMRSLDRSPGTQATAQQVLAGLGGTDNRRDAAQIWLELRPTDHGYDLCGCNLPPYESCSVVFPEDSCSSRRRQFVSVTGLNMRPPGLRAGEALFGTQVWANHVEIQTPVAGHGAYPPDAVVGFPEVDGAHGRQKGPQNFCD</sequence>
<dbReference type="Proteomes" id="UP001057279">
    <property type="component" value="Linkage Group LG25"/>
</dbReference>
<name>A0ACB9U2Z9_9CETA</name>
<proteinExistence type="predicted"/>
<reference evidence="1" key="1">
    <citation type="submission" date="2022-03" db="EMBL/GenBank/DDBJ databases">
        <title>Genomic analyses of argali, domestic sheep and their hybrids provide insights into chromosomal evolution, heterosis and genetic basis of agronomic traits.</title>
        <authorList>
            <person name="Li M."/>
        </authorList>
    </citation>
    <scope>NUCLEOTIDE SEQUENCE</scope>
    <source>
        <strain evidence="1">F1 hybrid</strain>
    </source>
</reference>
<evidence type="ECO:0000313" key="1">
    <source>
        <dbReference type="EMBL" id="KAI4556871.1"/>
    </source>
</evidence>
<keyword evidence="2" id="KW-1185">Reference proteome</keyword>
<evidence type="ECO:0000313" key="2">
    <source>
        <dbReference type="Proteomes" id="UP001057279"/>
    </source>
</evidence>
<accession>A0ACB9U2Z9</accession>
<dbReference type="EMBL" id="CM043050">
    <property type="protein sequence ID" value="KAI4556871.1"/>
    <property type="molecule type" value="Genomic_DNA"/>
</dbReference>
<organism evidence="1 2">
    <name type="scientific">Ovis ammon polii x Ovis aries</name>
    <dbReference type="NCBI Taxonomy" id="2918886"/>
    <lineage>
        <taxon>Eukaryota</taxon>
        <taxon>Metazoa</taxon>
        <taxon>Chordata</taxon>
        <taxon>Craniata</taxon>
        <taxon>Vertebrata</taxon>
        <taxon>Euteleostomi</taxon>
        <taxon>Mammalia</taxon>
        <taxon>Eutheria</taxon>
        <taxon>Laurasiatheria</taxon>
        <taxon>Artiodactyla</taxon>
        <taxon>Ruminantia</taxon>
        <taxon>Pecora</taxon>
        <taxon>Bovidae</taxon>
        <taxon>Caprinae</taxon>
        <taxon>Ovis</taxon>
    </lineage>
</organism>
<comment type="caution">
    <text evidence="1">The sequence shown here is derived from an EMBL/GenBank/DDBJ whole genome shotgun (WGS) entry which is preliminary data.</text>
</comment>
<gene>
    <name evidence="1" type="ORF">MJG53_018825</name>
</gene>